<dbReference type="PANTHER" id="PTHR33209:SF1">
    <property type="entry name" value="PEPTIDASE S49 DOMAIN-CONTAINING PROTEIN"/>
    <property type="match status" value="1"/>
</dbReference>
<evidence type="ECO:0000256" key="3">
    <source>
        <dbReference type="ARBA" id="ARBA00022801"/>
    </source>
</evidence>
<feature type="domain" description="Peptidase S49" evidence="5">
    <location>
        <begin position="129"/>
        <end position="254"/>
    </location>
</feature>
<organism evidence="6">
    <name type="scientific">marine sediment metagenome</name>
    <dbReference type="NCBI Taxonomy" id="412755"/>
    <lineage>
        <taxon>unclassified sequences</taxon>
        <taxon>metagenomes</taxon>
        <taxon>ecological metagenomes</taxon>
    </lineage>
</organism>
<dbReference type="EMBL" id="BARS01039830">
    <property type="protein sequence ID" value="GAG23452.1"/>
    <property type="molecule type" value="Genomic_DNA"/>
</dbReference>
<reference evidence="6" key="1">
    <citation type="journal article" date="2014" name="Front. Microbiol.">
        <title>High frequency of phylogenetically diverse reductive dehalogenase-homologous genes in deep subseafloor sedimentary metagenomes.</title>
        <authorList>
            <person name="Kawai M."/>
            <person name="Futagami T."/>
            <person name="Toyoda A."/>
            <person name="Takaki Y."/>
            <person name="Nishi S."/>
            <person name="Hori S."/>
            <person name="Arai W."/>
            <person name="Tsubouchi T."/>
            <person name="Morono Y."/>
            <person name="Uchiyama I."/>
            <person name="Ito T."/>
            <person name="Fujiyama A."/>
            <person name="Inagaki F."/>
            <person name="Takami H."/>
        </authorList>
    </citation>
    <scope>NUCLEOTIDE SEQUENCE</scope>
    <source>
        <strain evidence="6">Expedition CK06-06</strain>
    </source>
</reference>
<evidence type="ECO:0000259" key="5">
    <source>
        <dbReference type="Pfam" id="PF01343"/>
    </source>
</evidence>
<proteinExistence type="inferred from homology"/>
<accession>X0WJS8</accession>
<dbReference type="InterPro" id="IPR004635">
    <property type="entry name" value="Pept_S49_SppA"/>
</dbReference>
<dbReference type="Gene3D" id="3.90.226.10">
    <property type="entry name" value="2-enoyl-CoA Hydratase, Chain A, domain 1"/>
    <property type="match status" value="1"/>
</dbReference>
<protein>
    <recommendedName>
        <fullName evidence="5">Peptidase S49 domain-containing protein</fullName>
    </recommendedName>
</protein>
<dbReference type="InterPro" id="IPR047272">
    <property type="entry name" value="S49_SppA_C"/>
</dbReference>
<feature type="non-terminal residue" evidence="6">
    <location>
        <position position="1"/>
    </location>
</feature>
<name>X0WJS8_9ZZZZ</name>
<dbReference type="GO" id="GO:0006508">
    <property type="term" value="P:proteolysis"/>
    <property type="evidence" value="ECO:0007669"/>
    <property type="project" value="UniProtKB-KW"/>
</dbReference>
<evidence type="ECO:0000313" key="6">
    <source>
        <dbReference type="EMBL" id="GAG23452.1"/>
    </source>
</evidence>
<dbReference type="NCBIfam" id="TIGR00706">
    <property type="entry name" value="SppA_dom"/>
    <property type="match status" value="1"/>
</dbReference>
<evidence type="ECO:0000256" key="4">
    <source>
        <dbReference type="ARBA" id="ARBA00022825"/>
    </source>
</evidence>
<keyword evidence="4" id="KW-0720">Serine protease</keyword>
<feature type="non-terminal residue" evidence="6">
    <location>
        <position position="254"/>
    </location>
</feature>
<comment type="caution">
    <text evidence="6">The sequence shown here is derived from an EMBL/GenBank/DDBJ whole genome shotgun (WGS) entry which is preliminary data.</text>
</comment>
<comment type="similarity">
    <text evidence="1">Belongs to the peptidase S49 family.</text>
</comment>
<dbReference type="PANTHER" id="PTHR33209">
    <property type="entry name" value="PROTEASE 4"/>
    <property type="match status" value="1"/>
</dbReference>
<sequence>YPDQLKKNLKKRLKAKEIKVVTNYKKKKIDTDFSGFSGIMKLVELMLGGKESKKSGKKPIIAVVYAVGPIMEGKSRTDLFGSSSLGSTTLIAALRKAADNPKVKAIVMRIDSPGGSATASDLIWRETIRIKKPIIASMGDVAASGGYYIAMGAKKIFAAPSTLTGSIGVIGGKLVTRGLYDKLGLNTEVISRGANSGAFSSNQPFTPEERKAWLAVLEETYRQFVGKAAEGRNMTFSKLEELAQGRVYTGRTAK</sequence>
<dbReference type="Pfam" id="PF01343">
    <property type="entry name" value="Peptidase_S49"/>
    <property type="match status" value="1"/>
</dbReference>
<dbReference type="InterPro" id="IPR029045">
    <property type="entry name" value="ClpP/crotonase-like_dom_sf"/>
</dbReference>
<gene>
    <name evidence="6" type="ORF">S01H1_60794</name>
</gene>
<dbReference type="InterPro" id="IPR002142">
    <property type="entry name" value="Peptidase_S49"/>
</dbReference>
<dbReference type="AlphaFoldDB" id="X0WJS8"/>
<evidence type="ECO:0000256" key="1">
    <source>
        <dbReference type="ARBA" id="ARBA00008683"/>
    </source>
</evidence>
<dbReference type="SUPFAM" id="SSF52096">
    <property type="entry name" value="ClpP/crotonase"/>
    <property type="match status" value="1"/>
</dbReference>
<dbReference type="CDD" id="cd07023">
    <property type="entry name" value="S49_Sppa_N_C"/>
    <property type="match status" value="1"/>
</dbReference>
<evidence type="ECO:0000256" key="2">
    <source>
        <dbReference type="ARBA" id="ARBA00022670"/>
    </source>
</evidence>
<keyword evidence="2" id="KW-0645">Protease</keyword>
<dbReference type="GO" id="GO:0008236">
    <property type="term" value="F:serine-type peptidase activity"/>
    <property type="evidence" value="ECO:0007669"/>
    <property type="project" value="UniProtKB-KW"/>
</dbReference>
<keyword evidence="3" id="KW-0378">Hydrolase</keyword>